<accession>C4JRY4</accession>
<dbReference type="VEuPathDB" id="FungiDB:UREG_05223"/>
<feature type="transmembrane region" description="Helical" evidence="2">
    <location>
        <begin position="107"/>
        <end position="127"/>
    </location>
</feature>
<gene>
    <name evidence="3" type="ORF">UREG_05223</name>
</gene>
<dbReference type="OrthoDB" id="5397682at2759"/>
<dbReference type="OMA" id="FFKHMPT"/>
<keyword evidence="2" id="KW-1133">Transmembrane helix</keyword>
<dbReference type="HOGENOM" id="CLU_018583_0_0_1"/>
<reference evidence="4" key="1">
    <citation type="journal article" date="2009" name="Genome Res.">
        <title>Comparative genomic analyses of the human fungal pathogens Coccidioides and their relatives.</title>
        <authorList>
            <person name="Sharpton T.J."/>
            <person name="Stajich J.E."/>
            <person name="Rounsley S.D."/>
            <person name="Gardner M.J."/>
            <person name="Wortman J.R."/>
            <person name="Jordar V.S."/>
            <person name="Maiti R."/>
            <person name="Kodira C.D."/>
            <person name="Neafsey D.E."/>
            <person name="Zeng Q."/>
            <person name="Hung C.-Y."/>
            <person name="McMahan C."/>
            <person name="Muszewska A."/>
            <person name="Grynberg M."/>
            <person name="Mandel M.A."/>
            <person name="Kellner E.M."/>
            <person name="Barker B.M."/>
            <person name="Galgiani J.N."/>
            <person name="Orbach M.J."/>
            <person name="Kirkland T.N."/>
            <person name="Cole G.T."/>
            <person name="Henn M.R."/>
            <person name="Birren B.W."/>
            <person name="Taylor J.W."/>
        </authorList>
    </citation>
    <scope>NUCLEOTIDE SEQUENCE [LARGE SCALE GENOMIC DNA]</scope>
    <source>
        <strain evidence="4">UAMH 1704</strain>
    </source>
</reference>
<keyword evidence="4" id="KW-1185">Reference proteome</keyword>
<keyword evidence="2" id="KW-0472">Membrane</keyword>
<dbReference type="RefSeq" id="XP_002584534.1">
    <property type="nucleotide sequence ID" value="XM_002584488.1"/>
</dbReference>
<evidence type="ECO:0000313" key="4">
    <source>
        <dbReference type="Proteomes" id="UP000002058"/>
    </source>
</evidence>
<dbReference type="KEGG" id="ure:UREG_05223"/>
<organism evidence="3 4">
    <name type="scientific">Uncinocarpus reesii (strain UAMH 1704)</name>
    <dbReference type="NCBI Taxonomy" id="336963"/>
    <lineage>
        <taxon>Eukaryota</taxon>
        <taxon>Fungi</taxon>
        <taxon>Dikarya</taxon>
        <taxon>Ascomycota</taxon>
        <taxon>Pezizomycotina</taxon>
        <taxon>Eurotiomycetes</taxon>
        <taxon>Eurotiomycetidae</taxon>
        <taxon>Onygenales</taxon>
        <taxon>Onygenaceae</taxon>
        <taxon>Uncinocarpus</taxon>
    </lineage>
</organism>
<proteinExistence type="predicted"/>
<evidence type="ECO:0000313" key="3">
    <source>
        <dbReference type="EMBL" id="EEP80381.1"/>
    </source>
</evidence>
<keyword evidence="2" id="KW-0812">Transmembrane</keyword>
<evidence type="ECO:0000256" key="2">
    <source>
        <dbReference type="SAM" id="Phobius"/>
    </source>
</evidence>
<protein>
    <recommendedName>
        <fullName evidence="5">Glycosyltransferase 2</fullName>
    </recommendedName>
</protein>
<evidence type="ECO:0008006" key="5">
    <source>
        <dbReference type="Google" id="ProtNLM"/>
    </source>
</evidence>
<dbReference type="Proteomes" id="UP000002058">
    <property type="component" value="Unassembled WGS sequence"/>
</dbReference>
<evidence type="ECO:0000256" key="1">
    <source>
        <dbReference type="SAM" id="MobiDB-lite"/>
    </source>
</evidence>
<dbReference type="InParanoid" id="C4JRY4"/>
<feature type="region of interest" description="Disordered" evidence="1">
    <location>
        <begin position="16"/>
        <end position="44"/>
    </location>
</feature>
<name>C4JRY4_UNCRE</name>
<dbReference type="eggNOG" id="ENOG502QPYF">
    <property type="taxonomic scope" value="Eukaryota"/>
</dbReference>
<dbReference type="GeneID" id="8438196"/>
<dbReference type="PANTHER" id="PTHR33604">
    <property type="entry name" value="OSJNBA0004B13.7 PROTEIN"/>
    <property type="match status" value="1"/>
</dbReference>
<dbReference type="EMBL" id="CH476617">
    <property type="protein sequence ID" value="EEP80381.1"/>
    <property type="molecule type" value="Genomic_DNA"/>
</dbReference>
<dbReference type="AlphaFoldDB" id="C4JRY4"/>
<sequence length="735" mass="82971">MAVLDACCLQHKSAKTVEPSPPLLDHRPKASPSRSSSSSQPGIPANIVTADLRLHVRNGLMDVLRISRRIFLADEELGKKDDDHHRKTAHFRRPSSTFWRLPRRRRAFVLIIGIVLCYLLFTAISSLNPSYDEPLESTRTVRPSYPVHNAILRPKGPPPLPDKRQERRDHYFNGPIKFYSLAKSLYSIRGFVGYNRENKIVLFAVANLKCLSNLLPLACEMSRQKLNRVHIALLGRDGISIERIQEVNGYNESDCSLVWHDARPDYGHWSTDARMEASVKSAIGHVNAILHPQVIITHESRDEPFLVKGVKARASLAGITNIGLKGRASNFNWVTKLDARALAVWNRIQIEILVHAPPASSGSLLRLLKGLHKADYFGSVPGLTIELPSEVDNPLLEFLSGFTWPPLTENRQFTLRRRISHNVSPEEAAMRSIDAFYPRDPWFSHVLVLSPQTELAPSFYHFLKYSLLKYRYSTVNTPTTYHFLGISLELPSFKPTDGSKFSFPNAKTVSAPGSKSTLPVFLWQAPNSNAALYFGDKWIEFHSFLSNRFAPPLKMKQTTRLKSVLKKYASWMEYMLEFIQARGYYILYPAFATEDDYSLATVHNELFRLPEEHESTTTKKQRAEPSLEKIHDPQQTLLDETFQDSEPDSVERIVSVSSSISDLLDAFPAQLPQLESLNILSPSGIEGGLPSLLSSTEKYVRSFKAEIGGCNSEDEPPDFVPMSANDLFCLDRNDS</sequence>
<dbReference type="PANTHER" id="PTHR33604:SF3">
    <property type="entry name" value="OSJNBA0004B13.7 PROTEIN"/>
    <property type="match status" value="1"/>
</dbReference>